<dbReference type="InterPro" id="IPR019775">
    <property type="entry name" value="WD40_repeat_CS"/>
</dbReference>
<dbReference type="InterPro" id="IPR020472">
    <property type="entry name" value="WD40_PAC1"/>
</dbReference>
<dbReference type="PROSITE" id="PS50082">
    <property type="entry name" value="WD_REPEATS_2"/>
    <property type="match status" value="4"/>
</dbReference>
<dbReference type="PROSITE" id="PS50294">
    <property type="entry name" value="WD_REPEATS_REGION"/>
    <property type="match status" value="4"/>
</dbReference>
<reference evidence="4" key="2">
    <citation type="submission" date="2024-06" db="UniProtKB">
        <authorList>
            <consortium name="EnsemblMetazoa"/>
        </authorList>
    </citation>
    <scope>IDENTIFICATION</scope>
</reference>
<dbReference type="InterPro" id="IPR015943">
    <property type="entry name" value="WD40/YVTN_repeat-like_dom_sf"/>
</dbReference>
<dbReference type="PANTHER" id="PTHR19846">
    <property type="entry name" value="WD40 REPEAT PROTEIN"/>
    <property type="match status" value="1"/>
</dbReference>
<evidence type="ECO:0000256" key="3">
    <source>
        <dbReference type="PROSITE-ProRule" id="PRU00221"/>
    </source>
</evidence>
<evidence type="ECO:0008006" key="6">
    <source>
        <dbReference type="Google" id="ProtNLM"/>
    </source>
</evidence>
<reference evidence="5" key="1">
    <citation type="journal article" date="2010" name="Nature">
        <title>The Amphimedon queenslandica genome and the evolution of animal complexity.</title>
        <authorList>
            <person name="Srivastava M."/>
            <person name="Simakov O."/>
            <person name="Chapman J."/>
            <person name="Fahey B."/>
            <person name="Gauthier M.E."/>
            <person name="Mitros T."/>
            <person name="Richards G.S."/>
            <person name="Conaco C."/>
            <person name="Dacre M."/>
            <person name="Hellsten U."/>
            <person name="Larroux C."/>
            <person name="Putnam N.H."/>
            <person name="Stanke M."/>
            <person name="Adamska M."/>
            <person name="Darling A."/>
            <person name="Degnan S.M."/>
            <person name="Oakley T.H."/>
            <person name="Plachetzki D.C."/>
            <person name="Zhai Y."/>
            <person name="Adamski M."/>
            <person name="Calcino A."/>
            <person name="Cummins S.F."/>
            <person name="Goodstein D.M."/>
            <person name="Harris C."/>
            <person name="Jackson D.J."/>
            <person name="Leys S.P."/>
            <person name="Shu S."/>
            <person name="Woodcroft B.J."/>
            <person name="Vervoort M."/>
            <person name="Kosik K.S."/>
            <person name="Manning G."/>
            <person name="Degnan B.M."/>
            <person name="Rokhsar D.S."/>
        </authorList>
    </citation>
    <scope>NUCLEOTIDE SEQUENCE [LARGE SCALE GENOMIC DNA]</scope>
</reference>
<dbReference type="Gene3D" id="2.130.10.10">
    <property type="entry name" value="YVTN repeat-like/Quinoprotein amine dehydrogenase"/>
    <property type="match status" value="1"/>
</dbReference>
<dbReference type="InterPro" id="IPR036322">
    <property type="entry name" value="WD40_repeat_dom_sf"/>
</dbReference>
<dbReference type="PANTHER" id="PTHR19846:SF0">
    <property type="entry name" value="PRE-MRNA PROCESSING FACTOR 4"/>
    <property type="match status" value="1"/>
</dbReference>
<dbReference type="PROSITE" id="PS00678">
    <property type="entry name" value="WD_REPEATS_1"/>
    <property type="match status" value="1"/>
</dbReference>
<accession>A0AAN0IQP8</accession>
<keyword evidence="1 3" id="KW-0853">WD repeat</keyword>
<feature type="repeat" description="WD" evidence="3">
    <location>
        <begin position="154"/>
        <end position="193"/>
    </location>
</feature>
<dbReference type="EnsemblMetazoa" id="XM_011409424.2">
    <property type="protein sequence ID" value="XP_011407726.2"/>
    <property type="gene ID" value="LOC100639756"/>
</dbReference>
<evidence type="ECO:0000256" key="1">
    <source>
        <dbReference type="ARBA" id="ARBA00022574"/>
    </source>
</evidence>
<proteinExistence type="predicted"/>
<dbReference type="GO" id="GO:0046540">
    <property type="term" value="C:U4/U6 x U5 tri-snRNP complex"/>
    <property type="evidence" value="ECO:0007669"/>
    <property type="project" value="TreeGrafter"/>
</dbReference>
<dbReference type="PRINTS" id="PR00320">
    <property type="entry name" value="GPROTEINBRPT"/>
</dbReference>
<evidence type="ECO:0000256" key="2">
    <source>
        <dbReference type="ARBA" id="ARBA00022737"/>
    </source>
</evidence>
<feature type="repeat" description="WD" evidence="3">
    <location>
        <begin position="69"/>
        <end position="110"/>
    </location>
</feature>
<feature type="repeat" description="WD" evidence="3">
    <location>
        <begin position="111"/>
        <end position="143"/>
    </location>
</feature>
<dbReference type="AlphaFoldDB" id="A0AAN0IQP8"/>
<dbReference type="SMART" id="SM00320">
    <property type="entry name" value="WD40"/>
    <property type="match status" value="4"/>
</dbReference>
<dbReference type="CDD" id="cd00200">
    <property type="entry name" value="WD40"/>
    <property type="match status" value="1"/>
</dbReference>
<dbReference type="GO" id="GO:0000398">
    <property type="term" value="P:mRNA splicing, via spliceosome"/>
    <property type="evidence" value="ECO:0007669"/>
    <property type="project" value="TreeGrafter"/>
</dbReference>
<organism evidence="4 5">
    <name type="scientific">Amphimedon queenslandica</name>
    <name type="common">Sponge</name>
    <dbReference type="NCBI Taxonomy" id="400682"/>
    <lineage>
        <taxon>Eukaryota</taxon>
        <taxon>Metazoa</taxon>
        <taxon>Porifera</taxon>
        <taxon>Demospongiae</taxon>
        <taxon>Heteroscleromorpha</taxon>
        <taxon>Haplosclerida</taxon>
        <taxon>Niphatidae</taxon>
        <taxon>Amphimedon</taxon>
    </lineage>
</organism>
<evidence type="ECO:0000313" key="5">
    <source>
        <dbReference type="Proteomes" id="UP000007879"/>
    </source>
</evidence>
<dbReference type="SUPFAM" id="SSF50978">
    <property type="entry name" value="WD40 repeat-like"/>
    <property type="match status" value="1"/>
</dbReference>
<dbReference type="Proteomes" id="UP000007879">
    <property type="component" value="Unassembled WGS sequence"/>
</dbReference>
<dbReference type="GO" id="GO:0017070">
    <property type="term" value="F:U6 snRNA binding"/>
    <property type="evidence" value="ECO:0007669"/>
    <property type="project" value="TreeGrafter"/>
</dbReference>
<keyword evidence="5" id="KW-1185">Reference proteome</keyword>
<keyword evidence="2" id="KW-0677">Repeat</keyword>
<protein>
    <recommendedName>
        <fullName evidence="6">Anaphase-promoting complex subunit 4 WD40 domain-containing protein</fullName>
    </recommendedName>
</protein>
<dbReference type="KEGG" id="aqu:100639756"/>
<feature type="repeat" description="WD" evidence="3">
    <location>
        <begin position="27"/>
        <end position="68"/>
    </location>
</feature>
<dbReference type="GO" id="GO:0030621">
    <property type="term" value="F:U4 snRNA binding"/>
    <property type="evidence" value="ECO:0007669"/>
    <property type="project" value="TreeGrafter"/>
</dbReference>
<dbReference type="Pfam" id="PF00400">
    <property type="entry name" value="WD40"/>
    <property type="match status" value="4"/>
</dbReference>
<sequence length="193" mass="22277">MLLLLLFSYDKSWRLIDLEYNTEILHQEGHSRSVYDIQFHTDGGLVGTSGMDSCARIWDLRSGKCLMVLQGHLNNVLSVDFSPNGYHFITGSDDHSVRVWELRRRRCIYQLPAHTNLVSKLKFERNRGDFFVSSSYDNTAKIWGHPGWTPLQTLAGHESKVMCVDLSPDQQYIATGSFDRTFKLWERQSTDVM</sequence>
<name>A0AAN0IQP8_AMPQE</name>
<dbReference type="InterPro" id="IPR001680">
    <property type="entry name" value="WD40_rpt"/>
</dbReference>
<evidence type="ECO:0000313" key="4">
    <source>
        <dbReference type="EnsemblMetazoa" id="XP_011407726.2"/>
    </source>
</evidence>